<dbReference type="InterPro" id="IPR050651">
    <property type="entry name" value="Plant_Cytochrome_P450_Monoox"/>
</dbReference>
<evidence type="ECO:0000313" key="13">
    <source>
        <dbReference type="EMBL" id="RVX23468.1"/>
    </source>
</evidence>
<dbReference type="GO" id="GO:0016705">
    <property type="term" value="F:oxidoreductase activity, acting on paired donors, with incorporation or reduction of molecular oxygen"/>
    <property type="evidence" value="ECO:0007669"/>
    <property type="project" value="InterPro"/>
</dbReference>
<evidence type="ECO:0000256" key="6">
    <source>
        <dbReference type="ARBA" id="ARBA00022989"/>
    </source>
</evidence>
<comment type="subcellular location">
    <subcellularLocation>
        <location evidence="1">Membrane</location>
        <topology evidence="1">Single-pass membrane protein</topology>
    </subcellularLocation>
</comment>
<reference evidence="13 14" key="1">
    <citation type="journal article" date="2018" name="PLoS Genet.">
        <title>Population sequencing reveals clonal diversity and ancestral inbreeding in the grapevine cultivar Chardonnay.</title>
        <authorList>
            <person name="Roach M.J."/>
            <person name="Johnson D.L."/>
            <person name="Bohlmann J."/>
            <person name="van Vuuren H.J."/>
            <person name="Jones S.J."/>
            <person name="Pretorius I.S."/>
            <person name="Schmidt S.A."/>
            <person name="Borneman A.R."/>
        </authorList>
    </citation>
    <scope>NUCLEOTIDE SEQUENCE [LARGE SCALE GENOMIC DNA]</scope>
    <source>
        <strain evidence="14">cv. Chardonnay</strain>
        <tissue evidence="13">Leaf</tissue>
    </source>
</reference>
<keyword evidence="5 11" id="KW-0479">Metal-binding</keyword>
<dbReference type="PRINTS" id="PR00463">
    <property type="entry name" value="EP450I"/>
</dbReference>
<keyword evidence="9" id="KW-0503">Monooxygenase</keyword>
<evidence type="ECO:0000256" key="5">
    <source>
        <dbReference type="ARBA" id="ARBA00022723"/>
    </source>
</evidence>
<dbReference type="Pfam" id="PF00067">
    <property type="entry name" value="p450"/>
    <property type="match status" value="1"/>
</dbReference>
<evidence type="ECO:0000256" key="9">
    <source>
        <dbReference type="ARBA" id="ARBA00023033"/>
    </source>
</evidence>
<keyword evidence="12" id="KW-0732">Signal</keyword>
<evidence type="ECO:0000256" key="12">
    <source>
        <dbReference type="SAM" id="SignalP"/>
    </source>
</evidence>
<evidence type="ECO:0000256" key="7">
    <source>
        <dbReference type="ARBA" id="ARBA00023002"/>
    </source>
</evidence>
<keyword evidence="8 11" id="KW-0408">Iron</keyword>
<evidence type="ECO:0000256" key="8">
    <source>
        <dbReference type="ARBA" id="ARBA00023004"/>
    </source>
</evidence>
<name>A0A438KQJ4_VITVI</name>
<evidence type="ECO:0000256" key="10">
    <source>
        <dbReference type="ARBA" id="ARBA00023136"/>
    </source>
</evidence>
<keyword evidence="6" id="KW-1133">Transmembrane helix</keyword>
<dbReference type="Proteomes" id="UP000288805">
    <property type="component" value="Unassembled WGS sequence"/>
</dbReference>
<dbReference type="Gene3D" id="1.10.630.10">
    <property type="entry name" value="Cytochrome P450"/>
    <property type="match status" value="1"/>
</dbReference>
<keyword evidence="4" id="KW-0812">Transmembrane</keyword>
<accession>A0A438KQJ4</accession>
<comment type="similarity">
    <text evidence="2">Belongs to the cytochrome P450 family.</text>
</comment>
<dbReference type="GO" id="GO:0005506">
    <property type="term" value="F:iron ion binding"/>
    <property type="evidence" value="ECO:0007669"/>
    <property type="project" value="InterPro"/>
</dbReference>
<dbReference type="AlphaFoldDB" id="A0A438KQJ4"/>
<feature type="signal peptide" evidence="12">
    <location>
        <begin position="1"/>
        <end position="18"/>
    </location>
</feature>
<keyword evidence="3 11" id="KW-0349">Heme</keyword>
<dbReference type="InterPro" id="IPR001128">
    <property type="entry name" value="Cyt_P450"/>
</dbReference>
<evidence type="ECO:0000256" key="3">
    <source>
        <dbReference type="ARBA" id="ARBA00022617"/>
    </source>
</evidence>
<feature type="binding site" description="axial binding residue" evidence="11">
    <location>
        <position position="437"/>
    </location>
    <ligand>
        <name>heme</name>
        <dbReference type="ChEBI" id="CHEBI:30413"/>
    </ligand>
    <ligandPart>
        <name>Fe</name>
        <dbReference type="ChEBI" id="CHEBI:18248"/>
    </ligandPart>
</feature>
<dbReference type="FunFam" id="1.10.630.10:FF:000023">
    <property type="entry name" value="Cytochrome P450 family protein"/>
    <property type="match status" value="1"/>
</dbReference>
<proteinExistence type="inferred from homology"/>
<protein>
    <submittedName>
        <fullName evidence="13">Cytochrome P450 81E8</fullName>
    </submittedName>
</protein>
<dbReference type="SUPFAM" id="SSF48264">
    <property type="entry name" value="Cytochrome P450"/>
    <property type="match status" value="1"/>
</dbReference>
<dbReference type="GO" id="GO:0004497">
    <property type="term" value="F:monooxygenase activity"/>
    <property type="evidence" value="ECO:0007669"/>
    <property type="project" value="UniProtKB-KW"/>
</dbReference>
<dbReference type="InterPro" id="IPR036396">
    <property type="entry name" value="Cyt_P450_sf"/>
</dbReference>
<dbReference type="InterPro" id="IPR002401">
    <property type="entry name" value="Cyt_P450_E_grp-I"/>
</dbReference>
<comment type="cofactor">
    <cofactor evidence="11">
        <name>heme</name>
        <dbReference type="ChEBI" id="CHEBI:30413"/>
    </cofactor>
</comment>
<dbReference type="GO" id="GO:0020037">
    <property type="term" value="F:heme binding"/>
    <property type="evidence" value="ECO:0007669"/>
    <property type="project" value="InterPro"/>
</dbReference>
<dbReference type="PANTHER" id="PTHR47947:SF62">
    <property type="entry name" value="CYTOCHROME P450, FAMILY 81, SUBFAMILY D, POLYPEPTIDE 5"/>
    <property type="match status" value="1"/>
</dbReference>
<dbReference type="GO" id="GO:0016020">
    <property type="term" value="C:membrane"/>
    <property type="evidence" value="ECO:0007669"/>
    <property type="project" value="UniProtKB-SubCell"/>
</dbReference>
<organism evidence="13 14">
    <name type="scientific">Vitis vinifera</name>
    <name type="common">Grape</name>
    <dbReference type="NCBI Taxonomy" id="29760"/>
    <lineage>
        <taxon>Eukaryota</taxon>
        <taxon>Viridiplantae</taxon>
        <taxon>Streptophyta</taxon>
        <taxon>Embryophyta</taxon>
        <taxon>Tracheophyta</taxon>
        <taxon>Spermatophyta</taxon>
        <taxon>Magnoliopsida</taxon>
        <taxon>eudicotyledons</taxon>
        <taxon>Gunneridae</taxon>
        <taxon>Pentapetalae</taxon>
        <taxon>rosids</taxon>
        <taxon>Vitales</taxon>
        <taxon>Vitaceae</taxon>
        <taxon>Viteae</taxon>
        <taxon>Vitis</taxon>
    </lineage>
</organism>
<feature type="chain" id="PRO_5019572219" evidence="12">
    <location>
        <begin position="19"/>
        <end position="498"/>
    </location>
</feature>
<evidence type="ECO:0000256" key="1">
    <source>
        <dbReference type="ARBA" id="ARBA00004167"/>
    </source>
</evidence>
<dbReference type="PRINTS" id="PR00385">
    <property type="entry name" value="P450"/>
</dbReference>
<comment type="caution">
    <text evidence="13">The sequence shown here is derived from an EMBL/GenBank/DDBJ whole genome shotgun (WGS) entry which is preliminary data.</text>
</comment>
<dbReference type="PANTHER" id="PTHR47947">
    <property type="entry name" value="CYTOCHROME P450 82C3-RELATED"/>
    <property type="match status" value="1"/>
</dbReference>
<sequence length="498" mass="56996">MEATWLGTSLSLLFLLFAFSVFLQRRTHPRLPPSPPAIPILGHLHLLLKQPIHRHLQTLSQKYGPLFSLRFGSRLLVIISSPSTVEECFTKNDIIFANRPCFLFGKHIDYNYTTIASAPYGEHWRNLRRLSTLEIFSSNRLNMFLGIRRDEIKLLLRQLSRNSRDHFARVELRPMFIELTCNIIMRMVAGKRYYGEAVDFEEAKHFREVMRGIFELAGARNPGNFLLSLRWVYFGGYEKELVKINRMKEVIFQGLIDEHRSPTGLVNKNTMIDHLLSMQKSEPEYYTDEIIKGLALDLILAGTDTTATTIEWAMSLLLNHPDVLKKARVELDALVGKDRLMEESDFPKLQYLQNIISETLRLFPAAPLLVPHMSSENSQIGGFDIPRDTILLANVWAIHRDPKLWEDATSVKPERFENIGGTETYKLLPFGLGRRPCPGVGLANRAVGLALGSLIQCYEWERVSEKEVDMAEGKGLTMPKMEPLEAMCKARAIIRKVF</sequence>
<evidence type="ECO:0000256" key="4">
    <source>
        <dbReference type="ARBA" id="ARBA00022692"/>
    </source>
</evidence>
<evidence type="ECO:0000256" key="2">
    <source>
        <dbReference type="ARBA" id="ARBA00010617"/>
    </source>
</evidence>
<dbReference type="EMBL" id="QGNW01000001">
    <property type="protein sequence ID" value="RVX23468.1"/>
    <property type="molecule type" value="Genomic_DNA"/>
</dbReference>
<keyword evidence="7" id="KW-0560">Oxidoreductase</keyword>
<evidence type="ECO:0000313" key="14">
    <source>
        <dbReference type="Proteomes" id="UP000288805"/>
    </source>
</evidence>
<evidence type="ECO:0000256" key="11">
    <source>
        <dbReference type="PIRSR" id="PIRSR602401-1"/>
    </source>
</evidence>
<keyword evidence="10" id="KW-0472">Membrane</keyword>
<dbReference type="CDD" id="cd20653">
    <property type="entry name" value="CYP81"/>
    <property type="match status" value="1"/>
</dbReference>
<gene>
    <name evidence="13" type="primary">CYP81E8_17</name>
    <name evidence="13" type="ORF">CK203_000883</name>
</gene>